<feature type="domain" description="Cadherin" evidence="13">
    <location>
        <begin position="573"/>
        <end position="681"/>
    </location>
</feature>
<dbReference type="VEuPathDB" id="VectorBase:BGLB040214"/>
<evidence type="ECO:0000256" key="1">
    <source>
        <dbReference type="ARBA" id="ARBA00004167"/>
    </source>
</evidence>
<comment type="subcellular location">
    <subcellularLocation>
        <location evidence="1">Membrane</location>
        <topology evidence="1">Single-pass membrane protein</topology>
    </subcellularLocation>
</comment>
<dbReference type="InterPro" id="IPR002126">
    <property type="entry name" value="Cadherin-like_dom"/>
</dbReference>
<feature type="compositionally biased region" description="Low complexity" evidence="10">
    <location>
        <begin position="948"/>
        <end position="958"/>
    </location>
</feature>
<gene>
    <name evidence="14" type="primary">106074359</name>
</gene>
<keyword evidence="7 11" id="KW-0472">Membrane</keyword>
<dbReference type="FunFam" id="2.60.40.60:FF:000020">
    <property type="entry name" value="Dachsous cadherin-related 1b"/>
    <property type="match status" value="1"/>
</dbReference>
<feature type="compositionally biased region" description="Basic and acidic residues" evidence="10">
    <location>
        <begin position="1098"/>
        <end position="1107"/>
    </location>
</feature>
<evidence type="ECO:0000256" key="9">
    <source>
        <dbReference type="PROSITE-ProRule" id="PRU00043"/>
    </source>
</evidence>
<dbReference type="FunFam" id="2.60.40.60:FF:000002">
    <property type="entry name" value="Protocadherin alpha 2"/>
    <property type="match status" value="1"/>
</dbReference>
<feature type="region of interest" description="Disordered" evidence="10">
    <location>
        <begin position="1137"/>
        <end position="1200"/>
    </location>
</feature>
<dbReference type="PANTHER" id="PTHR24028:SF146">
    <property type="entry name" value="CADHERIN 96CB, ISOFORM D-RELATED"/>
    <property type="match status" value="1"/>
</dbReference>
<feature type="signal peptide" evidence="12">
    <location>
        <begin position="1"/>
        <end position="26"/>
    </location>
</feature>
<dbReference type="Gene3D" id="2.60.40.60">
    <property type="entry name" value="Cadherins"/>
    <property type="match status" value="7"/>
</dbReference>
<dbReference type="OrthoDB" id="6252479at2759"/>
<dbReference type="PANTHER" id="PTHR24028">
    <property type="entry name" value="CADHERIN-87A"/>
    <property type="match status" value="1"/>
</dbReference>
<evidence type="ECO:0000313" key="15">
    <source>
        <dbReference type="Proteomes" id="UP000076420"/>
    </source>
</evidence>
<keyword evidence="2 11" id="KW-0812">Transmembrane</keyword>
<feature type="region of interest" description="Disordered" evidence="10">
    <location>
        <begin position="884"/>
        <end position="911"/>
    </location>
</feature>
<feature type="domain" description="Cadherin" evidence="13">
    <location>
        <begin position="166"/>
        <end position="252"/>
    </location>
</feature>
<feature type="compositionally biased region" description="Polar residues" evidence="10">
    <location>
        <begin position="1137"/>
        <end position="1158"/>
    </location>
</feature>
<feature type="domain" description="Cadherin" evidence="13">
    <location>
        <begin position="28"/>
        <end position="143"/>
    </location>
</feature>
<dbReference type="InterPro" id="IPR013164">
    <property type="entry name" value="Cadherin_N"/>
</dbReference>
<evidence type="ECO:0000256" key="2">
    <source>
        <dbReference type="ARBA" id="ARBA00022692"/>
    </source>
</evidence>
<dbReference type="AlphaFoldDB" id="A0A2C9M9Z5"/>
<dbReference type="GO" id="GO:0005886">
    <property type="term" value="C:plasma membrane"/>
    <property type="evidence" value="ECO:0007669"/>
    <property type="project" value="InterPro"/>
</dbReference>
<dbReference type="EnsemblMetazoa" id="BGLB040214-RB">
    <property type="protein sequence ID" value="BGLB040214-PB"/>
    <property type="gene ID" value="BGLB040214"/>
</dbReference>
<dbReference type="GO" id="GO:0005509">
    <property type="term" value="F:calcium ion binding"/>
    <property type="evidence" value="ECO:0007669"/>
    <property type="project" value="UniProtKB-UniRule"/>
</dbReference>
<feature type="region of interest" description="Disordered" evidence="10">
    <location>
        <begin position="941"/>
        <end position="977"/>
    </location>
</feature>
<dbReference type="SMART" id="SM00112">
    <property type="entry name" value="CA"/>
    <property type="match status" value="7"/>
</dbReference>
<keyword evidence="12" id="KW-0732">Signal</keyword>
<evidence type="ECO:0000313" key="14">
    <source>
        <dbReference type="EnsemblMetazoa" id="BGLB040214-PB"/>
    </source>
</evidence>
<dbReference type="Proteomes" id="UP000076420">
    <property type="component" value="Unassembled WGS sequence"/>
</dbReference>
<evidence type="ECO:0000256" key="8">
    <source>
        <dbReference type="ARBA" id="ARBA00023180"/>
    </source>
</evidence>
<dbReference type="PRINTS" id="PR00205">
    <property type="entry name" value="CADHERIN"/>
</dbReference>
<dbReference type="VEuPathDB" id="VectorBase:BGLAX_043480"/>
<evidence type="ECO:0000256" key="5">
    <source>
        <dbReference type="ARBA" id="ARBA00022889"/>
    </source>
</evidence>
<evidence type="ECO:0000256" key="10">
    <source>
        <dbReference type="SAM" id="MobiDB-lite"/>
    </source>
</evidence>
<evidence type="ECO:0000256" key="11">
    <source>
        <dbReference type="SAM" id="Phobius"/>
    </source>
</evidence>
<dbReference type="CDD" id="cd11304">
    <property type="entry name" value="Cadherin_repeat"/>
    <property type="match status" value="7"/>
</dbReference>
<name>A0A2C9M9Z5_BIOGL</name>
<dbReference type="RefSeq" id="XP_013090579.2">
    <property type="nucleotide sequence ID" value="XM_013235125.2"/>
</dbReference>
<keyword evidence="6 11" id="KW-1133">Transmembrane helix</keyword>
<protein>
    <recommendedName>
        <fullName evidence="13">Cadherin domain-containing protein</fullName>
    </recommendedName>
</protein>
<evidence type="ECO:0000256" key="7">
    <source>
        <dbReference type="ARBA" id="ARBA00023136"/>
    </source>
</evidence>
<reference evidence="14" key="1">
    <citation type="submission" date="2020-05" db="UniProtKB">
        <authorList>
            <consortium name="EnsemblMetazoa"/>
        </authorList>
    </citation>
    <scope>IDENTIFICATION</scope>
    <source>
        <strain evidence="14">BB02</strain>
    </source>
</reference>
<dbReference type="KEGG" id="bgt:106074359"/>
<feature type="domain" description="Cadherin" evidence="13">
    <location>
        <begin position="367"/>
        <end position="470"/>
    </location>
</feature>
<dbReference type="Pfam" id="PF00028">
    <property type="entry name" value="Cadherin"/>
    <property type="match status" value="6"/>
</dbReference>
<feature type="transmembrane region" description="Helical" evidence="11">
    <location>
        <begin position="810"/>
        <end position="833"/>
    </location>
</feature>
<dbReference type="EnsemblMetazoa" id="BGLB040214-RA">
    <property type="protein sequence ID" value="BGLB040214-PA"/>
    <property type="gene ID" value="BGLB040214"/>
</dbReference>
<feature type="domain" description="Cadherin" evidence="13">
    <location>
        <begin position="685"/>
        <end position="801"/>
    </location>
</feature>
<feature type="chain" id="PRO_5014285149" description="Cadherin domain-containing protein" evidence="12">
    <location>
        <begin position="27"/>
        <end position="1200"/>
    </location>
</feature>
<dbReference type="InterPro" id="IPR020894">
    <property type="entry name" value="Cadherin_CS"/>
</dbReference>
<evidence type="ECO:0000259" key="13">
    <source>
        <dbReference type="PROSITE" id="PS50268"/>
    </source>
</evidence>
<accession>A0A2C9M9Z5</accession>
<feature type="compositionally biased region" description="Polar residues" evidence="10">
    <location>
        <begin position="1074"/>
        <end position="1092"/>
    </location>
</feature>
<dbReference type="GO" id="GO:0007156">
    <property type="term" value="P:homophilic cell adhesion via plasma membrane adhesion molecules"/>
    <property type="evidence" value="ECO:0007669"/>
    <property type="project" value="InterPro"/>
</dbReference>
<dbReference type="InterPro" id="IPR050174">
    <property type="entry name" value="Protocadherin/Cadherin-CA"/>
</dbReference>
<keyword evidence="8" id="KW-0325">Glycoprotein</keyword>
<sequence length="1200" mass="132803">MSQTRLFPTTSMIGFLVAFVLRGVVCQSNNKVEFRIQEQKPQGTLVGNIRDKVHSRTLPTESSLNYKLMNSKSPIAASLFAINGDTGSIYTMVNIDRESICQSQKDCVIEFDVTVTSYAQARFFEFVNVRIIVEDINDNAPRFPRDEITLIVSETDTRTTFMIDGATDRDERYTVTRYEMRSDYNDMFELKSEMKLDGSWEVFIVNMQPLDREKKDRYVLHVLALDSGEPPKFGNVTVIINIGDVNDNPPVFSQNTYEITLKETAQVGSPIGLVVATDADLGDNAAVTYRFSKTISPEMDALFYIDSNSGEIMVKKDLQYESGRNFETIVEARDRGNPPKVSQAVLILKILDVGNTPPRITINPVPNPDGNVLSIPESSLVETVVAHVRTDDRDEGNNGIVDCRSLALQFRVRPFDSVSYLVDIKEALDREKVGEINVTIVCEDRGTPRLAAYGWFIVKLLDVNDNDPMFSTPIYRANLTEKNKVGVHVLYVSASDPDIGENARLHYSISMEAAKSSFVIDNLTGQITAGQEFDRETISQVSFMVMVTDGGKRTGNASVVVDIVDVNDNKPYFISSLAFQIAENLPAGTKVDTLLARDNDFGQNAEVFFEISENHFKGNEPPVPFVVIPDGVIRTVNILKKDKQDTYKFPVMVKDRGHPPLSATATVTILVVDSNDHTPMFTFPSRSNHTVKLRSDAALGSVAARLMATDADKGINGKLRYTLFPGNLENAFVLKSHETGEIIVNRDLSLVHENVFKMNVTVHDLGIPSREAHAVLTILVDYTEGHVLSRSRESGKGNSTFMFGDDDIKYIIIAGVVGGVTVVISIIIVTIILRLRRPDNNNRTSGLTGVQEQGDGRQFDKQMWQSVPVDDVTPTEVEEKKLGTMSLKGGGPDFEHKSSNGGMGPKGNHDLIDPYSKKHGPEPFQCQPQLYTFRKCALRAPTDDHQSDTSGETTTSDSGRGGSEEDIQLPPLPELTEDTSRMIFRNPGAGLKDSRFIQSDYADYGDREVIAFETFSPRTLPVSDRRDKGVYGGREVQTMAHAGRPLNDKLRHGRHTGYPQGPQSLQGSPHHPAQQKNLSNDSYWSQPSTASSFGPGHYPDDIPERSEPGSGKKVTFQTGLTTQNLKTWDLAQKMNLQPELSSTRSVPSGYTSSTTSHQRPYGARPKSQDDDDNTTTSGSYTINPENDFDDGLPVPSFSVA</sequence>
<dbReference type="PROSITE" id="PS50268">
    <property type="entry name" value="CADHERIN_2"/>
    <property type="match status" value="7"/>
</dbReference>
<keyword evidence="3" id="KW-0677">Repeat</keyword>
<dbReference type="Pfam" id="PF08266">
    <property type="entry name" value="Cadherin_2"/>
    <property type="match status" value="1"/>
</dbReference>
<feature type="domain" description="Cadherin" evidence="13">
    <location>
        <begin position="471"/>
        <end position="573"/>
    </location>
</feature>
<keyword evidence="4 9" id="KW-0106">Calcium</keyword>
<dbReference type="PROSITE" id="PS00232">
    <property type="entry name" value="CADHERIN_1"/>
    <property type="match status" value="3"/>
</dbReference>
<feature type="domain" description="Cadherin" evidence="13">
    <location>
        <begin position="253"/>
        <end position="360"/>
    </location>
</feature>
<proteinExistence type="predicted"/>
<evidence type="ECO:0000256" key="12">
    <source>
        <dbReference type="SAM" id="SignalP"/>
    </source>
</evidence>
<evidence type="ECO:0000256" key="4">
    <source>
        <dbReference type="ARBA" id="ARBA00022837"/>
    </source>
</evidence>
<feature type="region of interest" description="Disordered" evidence="10">
    <location>
        <begin position="1024"/>
        <end position="1118"/>
    </location>
</feature>
<dbReference type="SUPFAM" id="SSF49313">
    <property type="entry name" value="Cadherin-like"/>
    <property type="match status" value="7"/>
</dbReference>
<dbReference type="InterPro" id="IPR015919">
    <property type="entry name" value="Cadherin-like_sf"/>
</dbReference>
<dbReference type="STRING" id="6526.A0A2C9M9Z5"/>
<organism evidence="14 15">
    <name type="scientific">Biomphalaria glabrata</name>
    <name type="common">Bloodfluke planorb</name>
    <name type="synonym">Freshwater snail</name>
    <dbReference type="NCBI Taxonomy" id="6526"/>
    <lineage>
        <taxon>Eukaryota</taxon>
        <taxon>Metazoa</taxon>
        <taxon>Spiralia</taxon>
        <taxon>Lophotrochozoa</taxon>
        <taxon>Mollusca</taxon>
        <taxon>Gastropoda</taxon>
        <taxon>Heterobranchia</taxon>
        <taxon>Euthyneura</taxon>
        <taxon>Panpulmonata</taxon>
        <taxon>Hygrophila</taxon>
        <taxon>Lymnaeoidea</taxon>
        <taxon>Planorbidae</taxon>
        <taxon>Biomphalaria</taxon>
    </lineage>
</organism>
<keyword evidence="5" id="KW-0130">Cell adhesion</keyword>
<feature type="compositionally biased region" description="Polar residues" evidence="10">
    <location>
        <begin position="1174"/>
        <end position="1184"/>
    </location>
</feature>
<evidence type="ECO:0000256" key="3">
    <source>
        <dbReference type="ARBA" id="ARBA00022737"/>
    </source>
</evidence>
<evidence type="ECO:0000256" key="6">
    <source>
        <dbReference type="ARBA" id="ARBA00022989"/>
    </source>
</evidence>